<dbReference type="PANTHER" id="PTHR12608:SF1">
    <property type="entry name" value="TRANSMEMBRANE PROTEIN 165"/>
    <property type="match status" value="1"/>
</dbReference>
<dbReference type="GO" id="GO:0005794">
    <property type="term" value="C:Golgi apparatus"/>
    <property type="evidence" value="ECO:0007669"/>
    <property type="project" value="TreeGrafter"/>
</dbReference>
<keyword evidence="7" id="KW-1185">Reference proteome</keyword>
<dbReference type="InterPro" id="IPR001727">
    <property type="entry name" value="GDT1-like"/>
</dbReference>
<feature type="transmembrane region" description="Helical" evidence="6">
    <location>
        <begin position="128"/>
        <end position="147"/>
    </location>
</feature>
<dbReference type="PANTHER" id="PTHR12608">
    <property type="entry name" value="TRANSMEMBRANE PROTEIN HTP-1 RELATED"/>
    <property type="match status" value="1"/>
</dbReference>
<keyword evidence="3 6" id="KW-0812">Transmembrane</keyword>
<dbReference type="GO" id="GO:0005384">
    <property type="term" value="F:manganese ion transmembrane transporter activity"/>
    <property type="evidence" value="ECO:0007669"/>
    <property type="project" value="TreeGrafter"/>
</dbReference>
<sequence>MSLRDSFFQCDISFLETFLFSTVTVVAVFFYEGMWLKVAVFTLVVAFAVADEIRSSERFHQVVHTPVEHHRGKLLMNPHYPITRESIVDIEISFYHGFLASLSVTIVSELGDKTWFIAVILAMRHSRLTVFSGAMSALALMTVLSGIF</sequence>
<keyword evidence="4 6" id="KW-1133">Transmembrane helix</keyword>
<name>A0A0K0DL93_ANGCA</name>
<proteinExistence type="inferred from homology"/>
<dbReference type="GO" id="GO:0032468">
    <property type="term" value="P:Golgi calcium ion homeostasis"/>
    <property type="evidence" value="ECO:0007669"/>
    <property type="project" value="TreeGrafter"/>
</dbReference>
<dbReference type="STRING" id="6313.A0A0K0DL93"/>
<protein>
    <recommendedName>
        <fullName evidence="6">GDT1 family protein</fullName>
    </recommendedName>
</protein>
<dbReference type="Proteomes" id="UP000035642">
    <property type="component" value="Unassembled WGS sequence"/>
</dbReference>
<evidence type="ECO:0000313" key="8">
    <source>
        <dbReference type="WBParaSite" id="ACAC_0001234601-mRNA-1"/>
    </source>
</evidence>
<dbReference type="GO" id="GO:0016020">
    <property type="term" value="C:membrane"/>
    <property type="evidence" value="ECO:0007669"/>
    <property type="project" value="UniProtKB-SubCell"/>
</dbReference>
<dbReference type="AlphaFoldDB" id="A0A0K0DL93"/>
<comment type="similarity">
    <text evidence="2 6">Belongs to the GDT1 family.</text>
</comment>
<evidence type="ECO:0000256" key="6">
    <source>
        <dbReference type="RuleBase" id="RU365102"/>
    </source>
</evidence>
<reference evidence="8" key="2">
    <citation type="submission" date="2017-02" db="UniProtKB">
        <authorList>
            <consortium name="WormBaseParasite"/>
        </authorList>
    </citation>
    <scope>IDENTIFICATION</scope>
</reference>
<reference evidence="7" key="1">
    <citation type="submission" date="2012-09" db="EMBL/GenBank/DDBJ databases">
        <authorList>
            <person name="Martin A.A."/>
        </authorList>
    </citation>
    <scope>NUCLEOTIDE SEQUENCE</scope>
</reference>
<dbReference type="GO" id="GO:0015085">
    <property type="term" value="F:calcium ion transmembrane transporter activity"/>
    <property type="evidence" value="ECO:0007669"/>
    <property type="project" value="TreeGrafter"/>
</dbReference>
<comment type="caution">
    <text evidence="6">Lacks conserved residue(s) required for the propagation of feature annotation.</text>
</comment>
<evidence type="ECO:0000256" key="5">
    <source>
        <dbReference type="ARBA" id="ARBA00023136"/>
    </source>
</evidence>
<feature type="transmembrane region" description="Helical" evidence="6">
    <location>
        <begin position="36"/>
        <end position="53"/>
    </location>
</feature>
<dbReference type="GO" id="GO:0032472">
    <property type="term" value="P:Golgi calcium ion transport"/>
    <property type="evidence" value="ECO:0007669"/>
    <property type="project" value="TreeGrafter"/>
</dbReference>
<comment type="subcellular location">
    <subcellularLocation>
        <location evidence="1 6">Membrane</location>
        <topology evidence="1 6">Multi-pass membrane protein</topology>
    </subcellularLocation>
</comment>
<dbReference type="WBParaSite" id="ACAC_0001234601-mRNA-1">
    <property type="protein sequence ID" value="ACAC_0001234601-mRNA-1"/>
    <property type="gene ID" value="ACAC_0001234601"/>
</dbReference>
<keyword evidence="5 6" id="KW-0472">Membrane</keyword>
<accession>A0A0K0DL93</accession>
<dbReference type="Pfam" id="PF01169">
    <property type="entry name" value="GDT1"/>
    <property type="match status" value="1"/>
</dbReference>
<evidence type="ECO:0000256" key="2">
    <source>
        <dbReference type="ARBA" id="ARBA00009190"/>
    </source>
</evidence>
<evidence type="ECO:0000313" key="7">
    <source>
        <dbReference type="Proteomes" id="UP000035642"/>
    </source>
</evidence>
<organism evidence="7 8">
    <name type="scientific">Angiostrongylus cantonensis</name>
    <name type="common">Rat lungworm</name>
    <dbReference type="NCBI Taxonomy" id="6313"/>
    <lineage>
        <taxon>Eukaryota</taxon>
        <taxon>Metazoa</taxon>
        <taxon>Ecdysozoa</taxon>
        <taxon>Nematoda</taxon>
        <taxon>Chromadorea</taxon>
        <taxon>Rhabditida</taxon>
        <taxon>Rhabditina</taxon>
        <taxon>Rhabditomorpha</taxon>
        <taxon>Strongyloidea</taxon>
        <taxon>Metastrongylidae</taxon>
        <taxon>Angiostrongylus</taxon>
    </lineage>
</organism>
<evidence type="ECO:0000256" key="3">
    <source>
        <dbReference type="ARBA" id="ARBA00022692"/>
    </source>
</evidence>
<evidence type="ECO:0000256" key="1">
    <source>
        <dbReference type="ARBA" id="ARBA00004141"/>
    </source>
</evidence>
<evidence type="ECO:0000256" key="4">
    <source>
        <dbReference type="ARBA" id="ARBA00022989"/>
    </source>
</evidence>